<dbReference type="EMBL" id="AUSU01000924">
    <property type="protein sequence ID" value="EPS72229.1"/>
    <property type="molecule type" value="Genomic_DNA"/>
</dbReference>
<accession>S8CXM9</accession>
<dbReference type="AlphaFoldDB" id="S8CXM9"/>
<feature type="non-terminal residue" evidence="1">
    <location>
        <position position="1"/>
    </location>
</feature>
<feature type="non-terminal residue" evidence="1">
    <location>
        <position position="151"/>
    </location>
</feature>
<dbReference type="OrthoDB" id="1932693at2759"/>
<evidence type="ECO:0000313" key="1">
    <source>
        <dbReference type="EMBL" id="EPS72229.1"/>
    </source>
</evidence>
<comment type="caution">
    <text evidence="1">The sequence shown here is derived from an EMBL/GenBank/DDBJ whole genome shotgun (WGS) entry which is preliminary data.</text>
</comment>
<reference evidence="1 2" key="1">
    <citation type="journal article" date="2013" name="BMC Genomics">
        <title>The miniature genome of a carnivorous plant Genlisea aurea contains a low number of genes and short non-coding sequences.</title>
        <authorList>
            <person name="Leushkin E.V."/>
            <person name="Sutormin R.A."/>
            <person name="Nabieva E.R."/>
            <person name="Penin A.A."/>
            <person name="Kondrashov A.S."/>
            <person name="Logacheva M.D."/>
        </authorList>
    </citation>
    <scope>NUCLEOTIDE SEQUENCE [LARGE SCALE GENOMIC DNA]</scope>
</reference>
<evidence type="ECO:0000313" key="2">
    <source>
        <dbReference type="Proteomes" id="UP000015453"/>
    </source>
</evidence>
<dbReference type="PANTHER" id="PTHR46634">
    <property type="entry name" value="M REDUCTASE II SUBUNIT GAMMA, PUTATIVE (DUF3741)-RELATED"/>
    <property type="match status" value="1"/>
</dbReference>
<gene>
    <name evidence="1" type="ORF">M569_02537</name>
</gene>
<keyword evidence="2" id="KW-1185">Reference proteome</keyword>
<dbReference type="Proteomes" id="UP000015453">
    <property type="component" value="Unassembled WGS sequence"/>
</dbReference>
<name>S8CXM9_9LAMI</name>
<protein>
    <submittedName>
        <fullName evidence="1">Uncharacterized protein</fullName>
    </submittedName>
</protein>
<dbReference type="PANTHER" id="PTHR46634:SF3">
    <property type="entry name" value="M REDUCTASE II SUBUNIT GAMMA, PUTATIVE (DUF3741)-RELATED"/>
    <property type="match status" value="1"/>
</dbReference>
<sequence length="151" mass="16642">FVAKPAIFGRCGVNHQDQPSPVSVLDPHFGDECIARGVPQFIKSNHRGAKLTPNFRGSSAIGKSPAIGTIPRTLCWDELYAETESPHHHPVGECPATRRRSDEEAEWAVFAKTLLSVSGIQDEGLSNLCGERWYSHESPLDPSLRDSYMDV</sequence>
<proteinExistence type="predicted"/>
<organism evidence="1 2">
    <name type="scientific">Genlisea aurea</name>
    <dbReference type="NCBI Taxonomy" id="192259"/>
    <lineage>
        <taxon>Eukaryota</taxon>
        <taxon>Viridiplantae</taxon>
        <taxon>Streptophyta</taxon>
        <taxon>Embryophyta</taxon>
        <taxon>Tracheophyta</taxon>
        <taxon>Spermatophyta</taxon>
        <taxon>Magnoliopsida</taxon>
        <taxon>eudicotyledons</taxon>
        <taxon>Gunneridae</taxon>
        <taxon>Pentapetalae</taxon>
        <taxon>asterids</taxon>
        <taxon>lamiids</taxon>
        <taxon>Lamiales</taxon>
        <taxon>Lentibulariaceae</taxon>
        <taxon>Genlisea</taxon>
    </lineage>
</organism>